<dbReference type="EMBL" id="JAMYWD010000011">
    <property type="protein sequence ID" value="KAJ4955362.1"/>
    <property type="molecule type" value="Genomic_DNA"/>
</dbReference>
<protein>
    <submittedName>
        <fullName evidence="2">Uncharacterized protein</fullName>
    </submittedName>
</protein>
<accession>A0A9Q0H0I6</accession>
<evidence type="ECO:0000256" key="1">
    <source>
        <dbReference type="SAM" id="MobiDB-lite"/>
    </source>
</evidence>
<sequence length="201" mass="22990">MPLGILVCSGKSRILTRVNYIPIYLAGSWQCCQQGSIELLAGQHRVILENSTDRSLNGEEKWLNQMVFRKAVNRQSSRQRLQHYEQDQQEWKRGINQVVVDLEPAKPGLKNQRVLERWAGMKTRKLGLATSDLGLGCSKGTRKGKKHDHQERLAGSLEKEQTLIADGPTWGHNQSISRPRRNHPPKRLRQQNCSLLPLEQE</sequence>
<keyword evidence="3" id="KW-1185">Reference proteome</keyword>
<proteinExistence type="predicted"/>
<feature type="region of interest" description="Disordered" evidence="1">
    <location>
        <begin position="139"/>
        <end position="201"/>
    </location>
</feature>
<feature type="compositionally biased region" description="Basic and acidic residues" evidence="1">
    <location>
        <begin position="148"/>
        <end position="161"/>
    </location>
</feature>
<evidence type="ECO:0000313" key="3">
    <source>
        <dbReference type="Proteomes" id="UP001141806"/>
    </source>
</evidence>
<feature type="compositionally biased region" description="Basic residues" evidence="1">
    <location>
        <begin position="178"/>
        <end position="189"/>
    </location>
</feature>
<name>A0A9Q0H0I6_9MAGN</name>
<gene>
    <name evidence="2" type="ORF">NE237_012145</name>
</gene>
<dbReference type="Proteomes" id="UP001141806">
    <property type="component" value="Unassembled WGS sequence"/>
</dbReference>
<dbReference type="AlphaFoldDB" id="A0A9Q0H0I6"/>
<reference evidence="2" key="1">
    <citation type="journal article" date="2023" name="Plant J.">
        <title>The genome of the king protea, Protea cynaroides.</title>
        <authorList>
            <person name="Chang J."/>
            <person name="Duong T.A."/>
            <person name="Schoeman C."/>
            <person name="Ma X."/>
            <person name="Roodt D."/>
            <person name="Barker N."/>
            <person name="Li Z."/>
            <person name="Van de Peer Y."/>
            <person name="Mizrachi E."/>
        </authorList>
    </citation>
    <scope>NUCLEOTIDE SEQUENCE</scope>
    <source>
        <tissue evidence="2">Young leaves</tissue>
    </source>
</reference>
<evidence type="ECO:0000313" key="2">
    <source>
        <dbReference type="EMBL" id="KAJ4955362.1"/>
    </source>
</evidence>
<organism evidence="2 3">
    <name type="scientific">Protea cynaroides</name>
    <dbReference type="NCBI Taxonomy" id="273540"/>
    <lineage>
        <taxon>Eukaryota</taxon>
        <taxon>Viridiplantae</taxon>
        <taxon>Streptophyta</taxon>
        <taxon>Embryophyta</taxon>
        <taxon>Tracheophyta</taxon>
        <taxon>Spermatophyta</taxon>
        <taxon>Magnoliopsida</taxon>
        <taxon>Proteales</taxon>
        <taxon>Proteaceae</taxon>
        <taxon>Protea</taxon>
    </lineage>
</organism>
<comment type="caution">
    <text evidence="2">The sequence shown here is derived from an EMBL/GenBank/DDBJ whole genome shotgun (WGS) entry which is preliminary data.</text>
</comment>